<protein>
    <recommendedName>
        <fullName evidence="3">Cupin</fullName>
    </recommendedName>
</protein>
<reference evidence="1 2" key="1">
    <citation type="submission" date="2017-04" db="EMBL/GenBank/DDBJ databases">
        <title>The new phylogeny of genus Mycobacterium.</title>
        <authorList>
            <person name="Tortoli E."/>
            <person name="Trovato A."/>
            <person name="Cirillo D.M."/>
        </authorList>
    </citation>
    <scope>NUCLEOTIDE SEQUENCE [LARGE SCALE GENOMIC DNA]</scope>
    <source>
        <strain evidence="1 2">TBL 1200985</strain>
    </source>
</reference>
<dbReference type="OrthoDB" id="161242at2"/>
<dbReference type="SUPFAM" id="SSF51182">
    <property type="entry name" value="RmlC-like cupins"/>
    <property type="match status" value="1"/>
</dbReference>
<proteinExistence type="predicted"/>
<dbReference type="InterPro" id="IPR011051">
    <property type="entry name" value="RmlC_Cupin_sf"/>
</dbReference>
<accession>A0A1X2LXJ8</accession>
<evidence type="ECO:0008006" key="3">
    <source>
        <dbReference type="Google" id="ProtNLM"/>
    </source>
</evidence>
<dbReference type="AlphaFoldDB" id="A0A1X2LXJ8"/>
<evidence type="ECO:0000313" key="2">
    <source>
        <dbReference type="Proteomes" id="UP000193247"/>
    </source>
</evidence>
<name>A0A1X2LXJ8_9MYCO</name>
<comment type="caution">
    <text evidence="1">The sequence shown here is derived from an EMBL/GenBank/DDBJ whole genome shotgun (WGS) entry which is preliminary data.</text>
</comment>
<gene>
    <name evidence="1" type="ORF">B8W66_07245</name>
</gene>
<keyword evidence="2" id="KW-1185">Reference proteome</keyword>
<organism evidence="1 2">
    <name type="scientific">Mycobacterium decipiens</name>
    <dbReference type="NCBI Taxonomy" id="1430326"/>
    <lineage>
        <taxon>Bacteria</taxon>
        <taxon>Bacillati</taxon>
        <taxon>Actinomycetota</taxon>
        <taxon>Actinomycetes</taxon>
        <taxon>Mycobacteriales</taxon>
        <taxon>Mycobacteriaceae</taxon>
        <taxon>Mycobacterium</taxon>
    </lineage>
</organism>
<dbReference type="RefSeq" id="WP_085324386.1">
    <property type="nucleotide sequence ID" value="NZ_NCXP01000005.1"/>
</dbReference>
<evidence type="ECO:0000313" key="1">
    <source>
        <dbReference type="EMBL" id="OSC41935.1"/>
    </source>
</evidence>
<dbReference type="STRING" id="1430326.B8W66_07245"/>
<dbReference type="Proteomes" id="UP000193247">
    <property type="component" value="Unassembled WGS sequence"/>
</dbReference>
<dbReference type="Gene3D" id="2.60.120.10">
    <property type="entry name" value="Jelly Rolls"/>
    <property type="match status" value="1"/>
</dbReference>
<dbReference type="InterPro" id="IPR014710">
    <property type="entry name" value="RmlC-like_jellyroll"/>
</dbReference>
<sequence length="116" mass="12330">MTHGHIGAEVKAIGQPDRAVEFLDGSVRVAMDLLGAVVGHGTYRPGWRWSAHVAPMTGGASEHHVGYVLSGRMAVRSREGLEIEVGPHQAFAAERGHDAWVVGDQPCVALDWAPTG</sequence>
<dbReference type="EMBL" id="NCXP01000005">
    <property type="protein sequence ID" value="OSC41935.1"/>
    <property type="molecule type" value="Genomic_DNA"/>
</dbReference>